<protein>
    <recommendedName>
        <fullName evidence="3 6">Flagellar basal-body rod protein FlgC</fullName>
    </recommendedName>
</protein>
<evidence type="ECO:0000256" key="5">
    <source>
        <dbReference type="ARBA" id="ARBA00025933"/>
    </source>
</evidence>
<accession>A0ABW1S6S5</accession>
<evidence type="ECO:0000256" key="3">
    <source>
        <dbReference type="ARBA" id="ARBA00017941"/>
    </source>
</evidence>
<keyword evidence="4 6" id="KW-0975">Bacterial flagellum</keyword>
<dbReference type="Pfam" id="PF06429">
    <property type="entry name" value="Flg_bbr_C"/>
    <property type="match status" value="1"/>
</dbReference>
<evidence type="ECO:0000259" key="7">
    <source>
        <dbReference type="Pfam" id="PF06429"/>
    </source>
</evidence>
<gene>
    <name evidence="8" type="primary">flgC</name>
    <name evidence="8" type="ORF">ACFQDM_04685</name>
</gene>
<reference evidence="9" key="1">
    <citation type="journal article" date="2019" name="Int. J. Syst. Evol. Microbiol.">
        <title>The Global Catalogue of Microorganisms (GCM) 10K type strain sequencing project: providing services to taxonomists for standard genome sequencing and annotation.</title>
        <authorList>
            <consortium name="The Broad Institute Genomics Platform"/>
            <consortium name="The Broad Institute Genome Sequencing Center for Infectious Disease"/>
            <person name="Wu L."/>
            <person name="Ma J."/>
        </authorList>
    </citation>
    <scope>NUCLEOTIDE SEQUENCE [LARGE SCALE GENOMIC DNA]</scope>
    <source>
        <strain evidence="9">CGMCC-1.15741</strain>
    </source>
</reference>
<name>A0ABW1S6S5_9PROT</name>
<evidence type="ECO:0000313" key="8">
    <source>
        <dbReference type="EMBL" id="MFC6197360.1"/>
    </source>
</evidence>
<keyword evidence="8" id="KW-0969">Cilium</keyword>
<keyword evidence="8" id="KW-0966">Cell projection</keyword>
<dbReference type="InterPro" id="IPR006299">
    <property type="entry name" value="FlgC"/>
</dbReference>
<dbReference type="PANTHER" id="PTHR30435">
    <property type="entry name" value="FLAGELLAR PROTEIN"/>
    <property type="match status" value="1"/>
</dbReference>
<evidence type="ECO:0000256" key="6">
    <source>
        <dbReference type="RuleBase" id="RU362062"/>
    </source>
</evidence>
<sequence length="138" mass="15060">MSADLYSALAAASTGLRAQTTRIRLAAENVANANTTADVPGGDPYRRRVPVFKEVLDRETGANGVKVTRASDDMSAFPVEYDPTHPAADAQGYVKLPNVQTLVELADIREAQRTYEANLNIIEGSRTMINRALDLLRR</sequence>
<proteinExistence type="inferred from homology"/>
<evidence type="ECO:0000256" key="1">
    <source>
        <dbReference type="ARBA" id="ARBA00004117"/>
    </source>
</evidence>
<comment type="subcellular location">
    <subcellularLocation>
        <location evidence="1 6">Bacterial flagellum basal body</location>
    </subcellularLocation>
</comment>
<comment type="subunit">
    <text evidence="5 6">The basal body constitutes a major portion of the flagellar organelle and consists of four rings (L,P,S, and M) mounted on a central rod. The rod consists of about 26 subunits of FlgG in the distal portion, and FlgB, FlgC and FlgF are thought to build up the proximal portion of the rod with about 6 subunits each.</text>
</comment>
<keyword evidence="8" id="KW-0282">Flagellum</keyword>
<dbReference type="PANTHER" id="PTHR30435:SF2">
    <property type="entry name" value="FLAGELLAR BASAL-BODY ROD PROTEIN FLGC"/>
    <property type="match status" value="1"/>
</dbReference>
<organism evidence="8 9">
    <name type="scientific">Ponticaulis profundi</name>
    <dbReference type="NCBI Taxonomy" id="2665222"/>
    <lineage>
        <taxon>Bacteria</taxon>
        <taxon>Pseudomonadati</taxon>
        <taxon>Pseudomonadota</taxon>
        <taxon>Alphaproteobacteria</taxon>
        <taxon>Hyphomonadales</taxon>
        <taxon>Hyphomonadaceae</taxon>
        <taxon>Ponticaulis</taxon>
    </lineage>
</organism>
<evidence type="ECO:0000256" key="2">
    <source>
        <dbReference type="ARBA" id="ARBA00009677"/>
    </source>
</evidence>
<keyword evidence="9" id="KW-1185">Reference proteome</keyword>
<evidence type="ECO:0000313" key="9">
    <source>
        <dbReference type="Proteomes" id="UP001596303"/>
    </source>
</evidence>
<dbReference type="Proteomes" id="UP001596303">
    <property type="component" value="Unassembled WGS sequence"/>
</dbReference>
<dbReference type="RefSeq" id="WP_377376124.1">
    <property type="nucleotide sequence ID" value="NZ_JBHSSW010000004.1"/>
</dbReference>
<evidence type="ECO:0000256" key="4">
    <source>
        <dbReference type="ARBA" id="ARBA00023143"/>
    </source>
</evidence>
<dbReference type="InterPro" id="IPR010930">
    <property type="entry name" value="Flg_bb/hook_C_dom"/>
</dbReference>
<feature type="domain" description="Flagellar basal-body/hook protein C-terminal" evidence="7">
    <location>
        <begin position="90"/>
        <end position="135"/>
    </location>
</feature>
<comment type="caution">
    <text evidence="8">The sequence shown here is derived from an EMBL/GenBank/DDBJ whole genome shotgun (WGS) entry which is preliminary data.</text>
</comment>
<comment type="similarity">
    <text evidence="2">Belongs to the flagella basal body rod proteins family.</text>
</comment>
<dbReference type="EMBL" id="JBHSSW010000004">
    <property type="protein sequence ID" value="MFC6197360.1"/>
    <property type="molecule type" value="Genomic_DNA"/>
</dbReference>
<dbReference type="NCBIfam" id="TIGR01395">
    <property type="entry name" value="FlgC"/>
    <property type="match status" value="1"/>
</dbReference>